<dbReference type="Proteomes" id="UP001589709">
    <property type="component" value="Unassembled WGS sequence"/>
</dbReference>
<evidence type="ECO:0008006" key="4">
    <source>
        <dbReference type="Google" id="ProtNLM"/>
    </source>
</evidence>
<accession>A0ABV5N4D1</accession>
<name>A0ABV5N4D1_9ACTN</name>
<gene>
    <name evidence="2" type="ORF">ACFF45_20690</name>
</gene>
<sequence length="80" mass="8742">MTEDNGDGDRTPAVGDAVRDTRRGRVGRVVGHEGPCLRIRPLGGGLEWDADPRHLRALSQDELLSALLAEANNRSRQNVK</sequence>
<evidence type="ECO:0000313" key="2">
    <source>
        <dbReference type="EMBL" id="MFB9465066.1"/>
    </source>
</evidence>
<evidence type="ECO:0000256" key="1">
    <source>
        <dbReference type="SAM" id="MobiDB-lite"/>
    </source>
</evidence>
<proteinExistence type="predicted"/>
<feature type="region of interest" description="Disordered" evidence="1">
    <location>
        <begin position="1"/>
        <end position="26"/>
    </location>
</feature>
<reference evidence="2 3" key="1">
    <citation type="submission" date="2024-09" db="EMBL/GenBank/DDBJ databases">
        <authorList>
            <person name="Sun Q."/>
            <person name="Mori K."/>
        </authorList>
    </citation>
    <scope>NUCLEOTIDE SEQUENCE [LARGE SCALE GENOMIC DNA]</scope>
    <source>
        <strain evidence="2 3">JCM 6917</strain>
    </source>
</reference>
<organism evidence="2 3">
    <name type="scientific">Streptomyces cinereospinus</name>
    <dbReference type="NCBI Taxonomy" id="285561"/>
    <lineage>
        <taxon>Bacteria</taxon>
        <taxon>Bacillati</taxon>
        <taxon>Actinomycetota</taxon>
        <taxon>Actinomycetes</taxon>
        <taxon>Kitasatosporales</taxon>
        <taxon>Streptomycetaceae</taxon>
        <taxon>Streptomyces</taxon>
    </lineage>
</organism>
<dbReference type="RefSeq" id="WP_381347897.1">
    <property type="nucleotide sequence ID" value="NZ_JBHMCY010000039.1"/>
</dbReference>
<dbReference type="EMBL" id="JBHMCY010000039">
    <property type="protein sequence ID" value="MFB9465066.1"/>
    <property type="molecule type" value="Genomic_DNA"/>
</dbReference>
<keyword evidence="3" id="KW-1185">Reference proteome</keyword>
<evidence type="ECO:0000313" key="3">
    <source>
        <dbReference type="Proteomes" id="UP001589709"/>
    </source>
</evidence>
<comment type="caution">
    <text evidence="2">The sequence shown here is derived from an EMBL/GenBank/DDBJ whole genome shotgun (WGS) entry which is preliminary data.</text>
</comment>
<protein>
    <recommendedName>
        <fullName evidence="4">DUF2171 domain-containing protein</fullName>
    </recommendedName>
</protein>